<reference evidence="6 7" key="1">
    <citation type="submission" date="2019-03" db="EMBL/GenBank/DDBJ databases">
        <authorList>
            <person name="Che Y."/>
            <person name="Zhou L."/>
        </authorList>
    </citation>
    <scope>NUCLEOTIDE SEQUENCE [LARGE SCALE GENOMIC DNA]</scope>
    <source>
        <strain evidence="6 7">AIFJ1607</strain>
    </source>
</reference>
<dbReference type="PANTHER" id="PTHR30146:SF151">
    <property type="entry name" value="HTH-TYPE TRANSCRIPTIONAL REPRESSOR CYTR"/>
    <property type="match status" value="1"/>
</dbReference>
<feature type="domain" description="HTH lacI-type" evidence="5">
    <location>
        <begin position="2"/>
        <end position="56"/>
    </location>
</feature>
<dbReference type="Pfam" id="PF00532">
    <property type="entry name" value="Peripla_BP_1"/>
    <property type="match status" value="1"/>
</dbReference>
<organism evidence="6 7">
    <name type="scientific">Actinobacillus indolicus</name>
    <dbReference type="NCBI Taxonomy" id="51049"/>
    <lineage>
        <taxon>Bacteria</taxon>
        <taxon>Pseudomonadati</taxon>
        <taxon>Pseudomonadota</taxon>
        <taxon>Gammaproteobacteria</taxon>
        <taxon>Pasteurellales</taxon>
        <taxon>Pasteurellaceae</taxon>
        <taxon>Actinobacillus</taxon>
    </lineage>
</organism>
<dbReference type="InterPro" id="IPR010982">
    <property type="entry name" value="Lambda_DNA-bd_dom_sf"/>
</dbReference>
<dbReference type="AlphaFoldDB" id="A0A4P7CLA6"/>
<dbReference type="EMBL" id="CP038145">
    <property type="protein sequence ID" value="QBQ64147.1"/>
    <property type="molecule type" value="Genomic_DNA"/>
</dbReference>
<dbReference type="InterPro" id="IPR028082">
    <property type="entry name" value="Peripla_BP_I"/>
</dbReference>
<keyword evidence="7" id="KW-1185">Reference proteome</keyword>
<proteinExistence type="predicted"/>
<evidence type="ECO:0000256" key="3">
    <source>
        <dbReference type="ARBA" id="ARBA00023125"/>
    </source>
</evidence>
<dbReference type="RefSeq" id="WP_162856983.1">
    <property type="nucleotide sequence ID" value="NZ_CP038145.1"/>
</dbReference>
<dbReference type="InterPro" id="IPR000843">
    <property type="entry name" value="HTH_LacI"/>
</dbReference>
<evidence type="ECO:0000256" key="1">
    <source>
        <dbReference type="ARBA" id="ARBA00022491"/>
    </source>
</evidence>
<dbReference type="KEGG" id="aio:EXH44_07935"/>
<dbReference type="InterPro" id="IPR001761">
    <property type="entry name" value="Peripla_BP/Lac1_sug-bd_dom"/>
</dbReference>
<evidence type="ECO:0000313" key="7">
    <source>
        <dbReference type="Proteomes" id="UP000294444"/>
    </source>
</evidence>
<dbReference type="GO" id="GO:0003700">
    <property type="term" value="F:DNA-binding transcription factor activity"/>
    <property type="evidence" value="ECO:0007669"/>
    <property type="project" value="TreeGrafter"/>
</dbReference>
<dbReference type="Gene3D" id="3.40.50.2300">
    <property type="match status" value="2"/>
</dbReference>
<dbReference type="PANTHER" id="PTHR30146">
    <property type="entry name" value="LACI-RELATED TRANSCRIPTIONAL REPRESSOR"/>
    <property type="match status" value="1"/>
</dbReference>
<dbReference type="SMART" id="SM00354">
    <property type="entry name" value="HTH_LACI"/>
    <property type="match status" value="1"/>
</dbReference>
<keyword evidence="4" id="KW-0804">Transcription</keyword>
<keyword evidence="1" id="KW-0678">Repressor</keyword>
<dbReference type="PROSITE" id="PS50932">
    <property type="entry name" value="HTH_LACI_2"/>
    <property type="match status" value="1"/>
</dbReference>
<evidence type="ECO:0000313" key="6">
    <source>
        <dbReference type="EMBL" id="QBQ64147.1"/>
    </source>
</evidence>
<dbReference type="PROSITE" id="PS00356">
    <property type="entry name" value="HTH_LACI_1"/>
    <property type="match status" value="1"/>
</dbReference>
<dbReference type="SUPFAM" id="SSF53822">
    <property type="entry name" value="Periplasmic binding protein-like I"/>
    <property type="match status" value="1"/>
</dbReference>
<name>A0A4P7CLA6_9PAST</name>
<dbReference type="SUPFAM" id="SSF47413">
    <property type="entry name" value="lambda repressor-like DNA-binding domains"/>
    <property type="match status" value="1"/>
</dbReference>
<keyword evidence="2" id="KW-0805">Transcription regulation</keyword>
<dbReference type="Pfam" id="PF00356">
    <property type="entry name" value="LacI"/>
    <property type="match status" value="1"/>
</dbReference>
<dbReference type="GO" id="GO:0000976">
    <property type="term" value="F:transcription cis-regulatory region binding"/>
    <property type="evidence" value="ECO:0007669"/>
    <property type="project" value="TreeGrafter"/>
</dbReference>
<dbReference type="Gene3D" id="1.10.260.40">
    <property type="entry name" value="lambda repressor-like DNA-binding domains"/>
    <property type="match status" value="1"/>
</dbReference>
<gene>
    <name evidence="6" type="ORF">EXH44_07935</name>
</gene>
<sequence length="332" mass="37614">MASLKDVAEMANVSMMTVSRALNNPKKVAPATYQRVMKAVNILQYAPDPTTRSSRRVKEKTVVVLSIGTATTPLSVDILLAIEQTAYKHKWNTLVINVLEDNRSQFEQAVERVIQYRPTGIIIARNGLKKVKIPQKLRDFPIVLANCITDDISVASYIPDDYQGLKNIAEVIVEKGYKKPLLLHIPKNYIATTKRRNGFEYIWFQQQDAQPLTQYFMQADEENYLGGAKPLLDILSIDPQSFDYDVIVCGNDRIALVVYQILLRHGFRIPEDVAVTGYDNMIGVAHLFLPSLTTVQLPHYEMGEQALLHFIKGRQETREVLLPCALIRRNSV</sequence>
<evidence type="ECO:0000256" key="2">
    <source>
        <dbReference type="ARBA" id="ARBA00023015"/>
    </source>
</evidence>
<dbReference type="CDD" id="cd06288">
    <property type="entry name" value="PBP1_sucrose_transcription_regulator"/>
    <property type="match status" value="1"/>
</dbReference>
<evidence type="ECO:0000256" key="4">
    <source>
        <dbReference type="ARBA" id="ARBA00023163"/>
    </source>
</evidence>
<accession>A0A4P7CLA6</accession>
<evidence type="ECO:0000259" key="5">
    <source>
        <dbReference type="PROSITE" id="PS50932"/>
    </source>
</evidence>
<dbReference type="Proteomes" id="UP000294444">
    <property type="component" value="Chromosome"/>
</dbReference>
<dbReference type="CDD" id="cd01392">
    <property type="entry name" value="HTH_LacI"/>
    <property type="match status" value="1"/>
</dbReference>
<keyword evidence="3 6" id="KW-0238">DNA-binding</keyword>
<protein>
    <submittedName>
        <fullName evidence="6">LacI family DNA-binding transcriptional regulator</fullName>
    </submittedName>
</protein>